<gene>
    <name evidence="2" type="ORF">STAS_04022</name>
</gene>
<feature type="signal peptide" evidence="1">
    <location>
        <begin position="1"/>
        <end position="23"/>
    </location>
</feature>
<sequence>MYSKFLFALFIFFLAAPIFPSSSITLYGGAFLNAASIALSKEKNFTFLPLPLFFSLAPPPLFRAFSLSPSTVQVEEAEECIRWWKSLLRMTENGNGDSVLMKLD</sequence>
<evidence type="ECO:0000256" key="1">
    <source>
        <dbReference type="SAM" id="SignalP"/>
    </source>
</evidence>
<keyword evidence="3" id="KW-1185">Reference proteome</keyword>
<feature type="chain" id="PRO_5022955001" evidence="1">
    <location>
        <begin position="24"/>
        <end position="104"/>
    </location>
</feature>
<evidence type="ECO:0000313" key="2">
    <source>
        <dbReference type="EMBL" id="GER28247.1"/>
    </source>
</evidence>
<proteinExistence type="predicted"/>
<organism evidence="2 3">
    <name type="scientific">Striga asiatica</name>
    <name type="common">Asiatic witchweed</name>
    <name type="synonym">Buchnera asiatica</name>
    <dbReference type="NCBI Taxonomy" id="4170"/>
    <lineage>
        <taxon>Eukaryota</taxon>
        <taxon>Viridiplantae</taxon>
        <taxon>Streptophyta</taxon>
        <taxon>Embryophyta</taxon>
        <taxon>Tracheophyta</taxon>
        <taxon>Spermatophyta</taxon>
        <taxon>Magnoliopsida</taxon>
        <taxon>eudicotyledons</taxon>
        <taxon>Gunneridae</taxon>
        <taxon>Pentapetalae</taxon>
        <taxon>asterids</taxon>
        <taxon>lamiids</taxon>
        <taxon>Lamiales</taxon>
        <taxon>Orobanchaceae</taxon>
        <taxon>Buchnereae</taxon>
        <taxon>Striga</taxon>
    </lineage>
</organism>
<name>A0A5A7P6E8_STRAF</name>
<dbReference type="EMBL" id="BKCP01002336">
    <property type="protein sequence ID" value="GER28247.1"/>
    <property type="molecule type" value="Genomic_DNA"/>
</dbReference>
<reference evidence="3" key="1">
    <citation type="journal article" date="2019" name="Curr. Biol.">
        <title>Genome Sequence of Striga asiatica Provides Insight into the Evolution of Plant Parasitism.</title>
        <authorList>
            <person name="Yoshida S."/>
            <person name="Kim S."/>
            <person name="Wafula E.K."/>
            <person name="Tanskanen J."/>
            <person name="Kim Y.M."/>
            <person name="Honaas L."/>
            <person name="Yang Z."/>
            <person name="Spallek T."/>
            <person name="Conn C.E."/>
            <person name="Ichihashi Y."/>
            <person name="Cheong K."/>
            <person name="Cui S."/>
            <person name="Der J.P."/>
            <person name="Gundlach H."/>
            <person name="Jiao Y."/>
            <person name="Hori C."/>
            <person name="Ishida J.K."/>
            <person name="Kasahara H."/>
            <person name="Kiba T."/>
            <person name="Kim M.S."/>
            <person name="Koo N."/>
            <person name="Laohavisit A."/>
            <person name="Lee Y.H."/>
            <person name="Lumba S."/>
            <person name="McCourt P."/>
            <person name="Mortimer J.C."/>
            <person name="Mutuku J.M."/>
            <person name="Nomura T."/>
            <person name="Sasaki-Sekimoto Y."/>
            <person name="Seto Y."/>
            <person name="Wang Y."/>
            <person name="Wakatake T."/>
            <person name="Sakakibara H."/>
            <person name="Demura T."/>
            <person name="Yamaguchi S."/>
            <person name="Yoneyama K."/>
            <person name="Manabe R.I."/>
            <person name="Nelson D.C."/>
            <person name="Schulman A.H."/>
            <person name="Timko M.P."/>
            <person name="dePamphilis C.W."/>
            <person name="Choi D."/>
            <person name="Shirasu K."/>
        </authorList>
    </citation>
    <scope>NUCLEOTIDE SEQUENCE [LARGE SCALE GENOMIC DNA]</scope>
    <source>
        <strain evidence="3">cv. UVA1</strain>
    </source>
</reference>
<comment type="caution">
    <text evidence="2">The sequence shown here is derived from an EMBL/GenBank/DDBJ whole genome shotgun (WGS) entry which is preliminary data.</text>
</comment>
<keyword evidence="1" id="KW-0732">Signal</keyword>
<protein>
    <submittedName>
        <fullName evidence="2">SH2 domain protein A</fullName>
    </submittedName>
</protein>
<dbReference type="Proteomes" id="UP000325081">
    <property type="component" value="Unassembled WGS sequence"/>
</dbReference>
<accession>A0A5A7P6E8</accession>
<evidence type="ECO:0000313" key="3">
    <source>
        <dbReference type="Proteomes" id="UP000325081"/>
    </source>
</evidence>
<dbReference type="AlphaFoldDB" id="A0A5A7P6E8"/>